<evidence type="ECO:0000313" key="4">
    <source>
        <dbReference type="EMBL" id="GIQ92894.1"/>
    </source>
</evidence>
<feature type="region of interest" description="Disordered" evidence="2">
    <location>
        <begin position="1"/>
        <end position="31"/>
    </location>
</feature>
<keyword evidence="1" id="KW-0479">Metal-binding</keyword>
<name>A0A9K3GR28_9EUKA</name>
<accession>A0A9K3GR28</accession>
<keyword evidence="1" id="KW-0862">Zinc</keyword>
<evidence type="ECO:0000259" key="3">
    <source>
        <dbReference type="PROSITE" id="PS50157"/>
    </source>
</evidence>
<organism evidence="4 5">
    <name type="scientific">Kipferlia bialata</name>
    <dbReference type="NCBI Taxonomy" id="797122"/>
    <lineage>
        <taxon>Eukaryota</taxon>
        <taxon>Metamonada</taxon>
        <taxon>Carpediemonas-like organisms</taxon>
        <taxon>Kipferlia</taxon>
    </lineage>
</organism>
<dbReference type="PROSITE" id="PS50157">
    <property type="entry name" value="ZINC_FINGER_C2H2_2"/>
    <property type="match status" value="1"/>
</dbReference>
<evidence type="ECO:0000256" key="1">
    <source>
        <dbReference type="PROSITE-ProRule" id="PRU00042"/>
    </source>
</evidence>
<gene>
    <name evidence="4" type="ORF">KIPB_016945</name>
</gene>
<evidence type="ECO:0000313" key="5">
    <source>
        <dbReference type="Proteomes" id="UP000265618"/>
    </source>
</evidence>
<keyword evidence="1" id="KW-0863">Zinc-finger</keyword>
<evidence type="ECO:0000256" key="2">
    <source>
        <dbReference type="SAM" id="MobiDB-lite"/>
    </source>
</evidence>
<feature type="domain" description="C2H2-type" evidence="3">
    <location>
        <begin position="37"/>
        <end position="72"/>
    </location>
</feature>
<keyword evidence="5" id="KW-1185">Reference proteome</keyword>
<dbReference type="InterPro" id="IPR013087">
    <property type="entry name" value="Znf_C2H2_type"/>
</dbReference>
<dbReference type="EMBL" id="BDIP01010856">
    <property type="protein sequence ID" value="GIQ92894.1"/>
    <property type="molecule type" value="Genomic_DNA"/>
</dbReference>
<dbReference type="OrthoDB" id="3069995at2759"/>
<sequence>THQEADKSHLCATQGKGVGQPQRMSSHHRETRVTLPYKCPAKTGDGSICGMRFGTRDLLYSHICTAHSNPKPDVSTERHCCKTCQQVFDTQGGSHLVRQLWISPSLCPDL</sequence>
<reference evidence="4 5" key="1">
    <citation type="journal article" date="2018" name="PLoS ONE">
        <title>The draft genome of Kipferlia bialata reveals reductive genome evolution in fornicate parasites.</title>
        <authorList>
            <person name="Tanifuji G."/>
            <person name="Takabayashi S."/>
            <person name="Kume K."/>
            <person name="Takagi M."/>
            <person name="Nakayama T."/>
            <person name="Kamikawa R."/>
            <person name="Inagaki Y."/>
            <person name="Hashimoto T."/>
        </authorList>
    </citation>
    <scope>NUCLEOTIDE SEQUENCE [LARGE SCALE GENOMIC DNA]</scope>
    <source>
        <strain evidence="4">NY0173</strain>
    </source>
</reference>
<proteinExistence type="predicted"/>
<feature type="non-terminal residue" evidence="4">
    <location>
        <position position="1"/>
    </location>
</feature>
<dbReference type="GO" id="GO:0008270">
    <property type="term" value="F:zinc ion binding"/>
    <property type="evidence" value="ECO:0007669"/>
    <property type="project" value="UniProtKB-KW"/>
</dbReference>
<comment type="caution">
    <text evidence="4">The sequence shown here is derived from an EMBL/GenBank/DDBJ whole genome shotgun (WGS) entry which is preliminary data.</text>
</comment>
<protein>
    <recommendedName>
        <fullName evidence="3">C2H2-type domain-containing protein</fullName>
    </recommendedName>
</protein>
<dbReference type="Gene3D" id="3.30.160.60">
    <property type="entry name" value="Classic Zinc Finger"/>
    <property type="match status" value="1"/>
</dbReference>
<dbReference type="AlphaFoldDB" id="A0A9K3GR28"/>
<dbReference type="Proteomes" id="UP000265618">
    <property type="component" value="Unassembled WGS sequence"/>
</dbReference>